<feature type="region of interest" description="Disordered" evidence="5">
    <location>
        <begin position="210"/>
        <end position="255"/>
    </location>
</feature>
<keyword evidence="2 6" id="KW-0812">Transmembrane</keyword>
<feature type="transmembrane region" description="Helical" evidence="6">
    <location>
        <begin position="99"/>
        <end position="121"/>
    </location>
</feature>
<dbReference type="AlphaFoldDB" id="A0A0K2ZMU9"/>
<sequence>MIDMVLLAVILVSALLGALRGFVGIVVGTLSWLLSGWATFQFGGAAGRWLADGAQPSMTYYFGGYALTFVVTMVVVGITGMVIRSAVRATALSGTDRALGFGLGTLRGGFFAAVLVLLMSFTPLTREPAWHQSVVLPVLSPGVHWMRAQLPDWHMPQMPQLNMSQMNLQQMNMQQMDLGKLPLAGDNAALGNALSGSGLQDVMSKVLGRPATRSAQPGGDPTQVLPANIDPAQARPAANDPARVESNGQARPPSQ</sequence>
<proteinExistence type="predicted"/>
<organism evidence="7 8">
    <name type="scientific">Xanthomonas graminis pv. poae</name>
    <dbReference type="NCBI Taxonomy" id="227946"/>
    <lineage>
        <taxon>Bacteria</taxon>
        <taxon>Pseudomonadati</taxon>
        <taxon>Pseudomonadota</taxon>
        <taxon>Gammaproteobacteria</taxon>
        <taxon>Lysobacterales</taxon>
        <taxon>Lysobacteraceae</taxon>
        <taxon>Xanthomonas</taxon>
        <taxon>Xanthomonas translucens group</taxon>
        <taxon>Xanthomonas graminis</taxon>
    </lineage>
</organism>
<protein>
    <submittedName>
        <fullName evidence="7">Colicin v production protein</fullName>
    </submittedName>
</protein>
<dbReference type="Proteomes" id="UP000041247">
    <property type="component" value="Unassembled WGS sequence"/>
</dbReference>
<evidence type="ECO:0000256" key="3">
    <source>
        <dbReference type="ARBA" id="ARBA00022989"/>
    </source>
</evidence>
<dbReference type="GO" id="GO:0016020">
    <property type="term" value="C:membrane"/>
    <property type="evidence" value="ECO:0007669"/>
    <property type="project" value="UniProtKB-SubCell"/>
</dbReference>
<dbReference type="PANTHER" id="PTHR36926">
    <property type="entry name" value="COLICIN V PRODUCTION PROTEIN"/>
    <property type="match status" value="1"/>
</dbReference>
<dbReference type="RefSeq" id="WP_009607687.1">
    <property type="nucleotide sequence ID" value="NZ_CP076250.1"/>
</dbReference>
<keyword evidence="3 6" id="KW-1133">Transmembrane helix</keyword>
<feature type="compositionally biased region" description="Polar residues" evidence="5">
    <location>
        <begin position="246"/>
        <end position="255"/>
    </location>
</feature>
<comment type="subcellular location">
    <subcellularLocation>
        <location evidence="1">Membrane</location>
        <topology evidence="1">Multi-pass membrane protein</topology>
    </subcellularLocation>
</comment>
<gene>
    <name evidence="7" type="ORF">XTPLMG728_1393</name>
</gene>
<evidence type="ECO:0000256" key="5">
    <source>
        <dbReference type="SAM" id="MobiDB-lite"/>
    </source>
</evidence>
<evidence type="ECO:0000256" key="1">
    <source>
        <dbReference type="ARBA" id="ARBA00004141"/>
    </source>
</evidence>
<feature type="transmembrane region" description="Helical" evidence="6">
    <location>
        <begin position="62"/>
        <end position="87"/>
    </location>
</feature>
<dbReference type="GO" id="GO:0009403">
    <property type="term" value="P:toxin biosynthetic process"/>
    <property type="evidence" value="ECO:0007669"/>
    <property type="project" value="InterPro"/>
</dbReference>
<evidence type="ECO:0000256" key="4">
    <source>
        <dbReference type="ARBA" id="ARBA00023136"/>
    </source>
</evidence>
<evidence type="ECO:0000313" key="8">
    <source>
        <dbReference type="Proteomes" id="UP000041247"/>
    </source>
</evidence>
<name>A0A0K2ZMU9_9XANT</name>
<dbReference type="InterPro" id="IPR003825">
    <property type="entry name" value="Colicin-V_CvpA"/>
</dbReference>
<dbReference type="Pfam" id="PF02674">
    <property type="entry name" value="Colicin_V"/>
    <property type="match status" value="1"/>
</dbReference>
<accession>A0A0K2ZMU9</accession>
<dbReference type="EMBL" id="CXOK01000034">
    <property type="protein sequence ID" value="CTP86953.1"/>
    <property type="molecule type" value="Genomic_DNA"/>
</dbReference>
<evidence type="ECO:0000313" key="7">
    <source>
        <dbReference type="EMBL" id="CTP86953.1"/>
    </source>
</evidence>
<dbReference type="InterPro" id="IPR052719">
    <property type="entry name" value="CvpA-like"/>
</dbReference>
<dbReference type="PANTHER" id="PTHR36926:SF1">
    <property type="entry name" value="COLICIN V PRODUCTION PROTEIN"/>
    <property type="match status" value="1"/>
</dbReference>
<reference evidence="7 8" key="1">
    <citation type="submission" date="2015-07" db="EMBL/GenBank/DDBJ databases">
        <authorList>
            <person name="Noorani M."/>
        </authorList>
    </citation>
    <scope>NUCLEOTIDE SEQUENCE [LARGE SCALE GENOMIC DNA]</scope>
    <source>
        <strain evidence="7">LMG728</strain>
    </source>
</reference>
<evidence type="ECO:0000256" key="2">
    <source>
        <dbReference type="ARBA" id="ARBA00022692"/>
    </source>
</evidence>
<evidence type="ECO:0000256" key="6">
    <source>
        <dbReference type="SAM" id="Phobius"/>
    </source>
</evidence>
<keyword evidence="4 6" id="KW-0472">Membrane</keyword>